<sequence>MRLQLAFPVLAAGGCSGFAPGVSHRAATASLKGYLDDLSSELYAPDSSPVPEDESREATKMDKSKVSNFGVGSFEDYVDFGDEFDGGDGQMGVAGDGNKGLEKMDAVPQIASRAMSAKNAWGTSTGYADELRSKNPSIDTARAQQLENWANQQEVRAKNQQLKAMAETFDQTQSSEEENWRQLAKFGVERNTDTDLNEEFGAVTVGDIEGVIELTSTINRVMVHDLYLKNPYMGFADFRAEFTPETPSDWTVEPTEGSLKQREETHFLVKFRPQGPGTIQGYLVIETEDFKKTWQVVGST</sequence>
<dbReference type="GO" id="GO:0005929">
    <property type="term" value="C:cilium"/>
    <property type="evidence" value="ECO:0007669"/>
    <property type="project" value="TreeGrafter"/>
</dbReference>
<dbReference type="EMBL" id="AGNL01002732">
    <property type="protein sequence ID" value="EJK75781.1"/>
    <property type="molecule type" value="Genomic_DNA"/>
</dbReference>
<proteinExistence type="predicted"/>
<name>K0TM12_THAOC</name>
<dbReference type="Gene3D" id="2.60.40.10">
    <property type="entry name" value="Immunoglobulins"/>
    <property type="match status" value="1"/>
</dbReference>
<dbReference type="PANTHER" id="PTHR45912">
    <property type="entry name" value="CILIA- AND FLAGELLA-ASSOCIATED PROTEIN 47"/>
    <property type="match status" value="1"/>
</dbReference>
<evidence type="ECO:0000313" key="3">
    <source>
        <dbReference type="Proteomes" id="UP000266841"/>
    </source>
</evidence>
<accession>K0TM12</accession>
<organism evidence="2 3">
    <name type="scientific">Thalassiosira oceanica</name>
    <name type="common">Marine diatom</name>
    <dbReference type="NCBI Taxonomy" id="159749"/>
    <lineage>
        <taxon>Eukaryota</taxon>
        <taxon>Sar</taxon>
        <taxon>Stramenopiles</taxon>
        <taxon>Ochrophyta</taxon>
        <taxon>Bacillariophyta</taxon>
        <taxon>Coscinodiscophyceae</taxon>
        <taxon>Thalassiosirophycidae</taxon>
        <taxon>Thalassiosirales</taxon>
        <taxon>Thalassiosiraceae</taxon>
        <taxon>Thalassiosira</taxon>
    </lineage>
</organism>
<dbReference type="OrthoDB" id="188898at2759"/>
<dbReference type="OMA" id="AVATWIC"/>
<keyword evidence="3" id="KW-1185">Reference proteome</keyword>
<protein>
    <submittedName>
        <fullName evidence="2">Uncharacterized protein</fullName>
    </submittedName>
</protein>
<comment type="caution">
    <text evidence="2">The sequence shown here is derived from an EMBL/GenBank/DDBJ whole genome shotgun (WGS) entry which is preliminary data.</text>
</comment>
<dbReference type="PROSITE" id="PS51257">
    <property type="entry name" value="PROKAR_LIPOPROTEIN"/>
    <property type="match status" value="1"/>
</dbReference>
<evidence type="ECO:0000313" key="2">
    <source>
        <dbReference type="EMBL" id="EJK75781.1"/>
    </source>
</evidence>
<feature type="region of interest" description="Disordered" evidence="1">
    <location>
        <begin position="42"/>
        <end position="62"/>
    </location>
</feature>
<dbReference type="AlphaFoldDB" id="K0TM12"/>
<reference evidence="2 3" key="1">
    <citation type="journal article" date="2012" name="Genome Biol.">
        <title>Genome and low-iron response of an oceanic diatom adapted to chronic iron limitation.</title>
        <authorList>
            <person name="Lommer M."/>
            <person name="Specht M."/>
            <person name="Roy A.S."/>
            <person name="Kraemer L."/>
            <person name="Andreson R."/>
            <person name="Gutowska M.A."/>
            <person name="Wolf J."/>
            <person name="Bergner S.V."/>
            <person name="Schilhabel M.B."/>
            <person name="Klostermeier U.C."/>
            <person name="Beiko R.G."/>
            <person name="Rosenstiel P."/>
            <person name="Hippler M."/>
            <person name="Laroche J."/>
        </authorList>
    </citation>
    <scope>NUCLEOTIDE SEQUENCE [LARGE SCALE GENOMIC DNA]</scope>
    <source>
        <strain evidence="2 3">CCMP1005</strain>
    </source>
</reference>
<dbReference type="InterPro" id="IPR013783">
    <property type="entry name" value="Ig-like_fold"/>
</dbReference>
<dbReference type="Proteomes" id="UP000266841">
    <property type="component" value="Unassembled WGS sequence"/>
</dbReference>
<dbReference type="PANTHER" id="PTHR45912:SF3">
    <property type="entry name" value="CILIA- AND FLAGELLA-ASSOCIATED PROTEIN 47"/>
    <property type="match status" value="1"/>
</dbReference>
<gene>
    <name evidence="2" type="ORF">THAOC_02488</name>
</gene>
<dbReference type="GO" id="GO:0060271">
    <property type="term" value="P:cilium assembly"/>
    <property type="evidence" value="ECO:0007669"/>
    <property type="project" value="TreeGrafter"/>
</dbReference>
<dbReference type="eggNOG" id="ENOG502SADX">
    <property type="taxonomic scope" value="Eukaryota"/>
</dbReference>
<evidence type="ECO:0000256" key="1">
    <source>
        <dbReference type="SAM" id="MobiDB-lite"/>
    </source>
</evidence>